<protein>
    <submittedName>
        <fullName evidence="1">15663_t:CDS:1</fullName>
    </submittedName>
</protein>
<dbReference type="AlphaFoldDB" id="A0A9N9ENG1"/>
<reference evidence="1" key="1">
    <citation type="submission" date="2021-06" db="EMBL/GenBank/DDBJ databases">
        <authorList>
            <person name="Kallberg Y."/>
            <person name="Tangrot J."/>
            <person name="Rosling A."/>
        </authorList>
    </citation>
    <scope>NUCLEOTIDE SEQUENCE</scope>
    <source>
        <strain evidence="1">87-6 pot B 2015</strain>
    </source>
</reference>
<gene>
    <name evidence="1" type="ORF">FMOSSE_LOCUS13199</name>
</gene>
<evidence type="ECO:0000313" key="2">
    <source>
        <dbReference type="Proteomes" id="UP000789375"/>
    </source>
</evidence>
<feature type="non-terminal residue" evidence="1">
    <location>
        <position position="1"/>
    </location>
</feature>
<sequence length="236" mass="26944">SLQHIFDTLNHLPDPILANSDHYKSFNDVYSTDTNESYCPSIELRKVKLNKNKRGKLKQGKQMPWTGNAQKAKNVGVTVTCMDCNKLRCLYASKKITEDEKKILMRYLDTICYTYGATFTCHNGGSKDSLKKSSQKRHIDEVLEDDELIDVLSKVFVNAALECYDEMEKAYYSAKFLPVCFNCDSFEYIIPVPEKQYPYCEACTADSDVKIKMGRGLNFSSDAQSSKRKGKKVRTK</sequence>
<proteinExistence type="predicted"/>
<dbReference type="Proteomes" id="UP000789375">
    <property type="component" value="Unassembled WGS sequence"/>
</dbReference>
<accession>A0A9N9ENG1</accession>
<comment type="caution">
    <text evidence="1">The sequence shown here is derived from an EMBL/GenBank/DDBJ whole genome shotgun (WGS) entry which is preliminary data.</text>
</comment>
<evidence type="ECO:0000313" key="1">
    <source>
        <dbReference type="EMBL" id="CAG8688073.1"/>
    </source>
</evidence>
<name>A0A9N9ENG1_FUNMO</name>
<dbReference type="EMBL" id="CAJVPP010007387">
    <property type="protein sequence ID" value="CAG8688073.1"/>
    <property type="molecule type" value="Genomic_DNA"/>
</dbReference>
<keyword evidence="2" id="KW-1185">Reference proteome</keyword>
<organism evidence="1 2">
    <name type="scientific">Funneliformis mosseae</name>
    <name type="common">Endomycorrhizal fungus</name>
    <name type="synonym">Glomus mosseae</name>
    <dbReference type="NCBI Taxonomy" id="27381"/>
    <lineage>
        <taxon>Eukaryota</taxon>
        <taxon>Fungi</taxon>
        <taxon>Fungi incertae sedis</taxon>
        <taxon>Mucoromycota</taxon>
        <taxon>Glomeromycotina</taxon>
        <taxon>Glomeromycetes</taxon>
        <taxon>Glomerales</taxon>
        <taxon>Glomeraceae</taxon>
        <taxon>Funneliformis</taxon>
    </lineage>
</organism>